<organism evidence="1 2">
    <name type="scientific">Bacillus weihaiensis</name>
    <dbReference type="NCBI Taxonomy" id="1547283"/>
    <lineage>
        <taxon>Bacteria</taxon>
        <taxon>Bacillati</taxon>
        <taxon>Bacillota</taxon>
        <taxon>Bacilli</taxon>
        <taxon>Bacillales</taxon>
        <taxon>Bacillaceae</taxon>
        <taxon>Bacillus</taxon>
    </lineage>
</organism>
<evidence type="ECO:0000313" key="2">
    <source>
        <dbReference type="Proteomes" id="UP000181936"/>
    </source>
</evidence>
<dbReference type="Gene3D" id="3.40.50.300">
    <property type="entry name" value="P-loop containing nucleotide triphosphate hydrolases"/>
    <property type="match status" value="1"/>
</dbReference>
<evidence type="ECO:0000313" key="1">
    <source>
        <dbReference type="EMBL" id="APH05850.1"/>
    </source>
</evidence>
<dbReference type="Gene3D" id="3.30.420.240">
    <property type="match status" value="1"/>
</dbReference>
<dbReference type="OrthoDB" id="9768556at2"/>
<dbReference type="RefSeq" id="WP_072580644.1">
    <property type="nucleotide sequence ID" value="NZ_CP016020.1"/>
</dbReference>
<protein>
    <submittedName>
        <fullName evidence="1">DNA packaging protein</fullName>
    </submittedName>
</protein>
<dbReference type="STRING" id="1547283.A9C19_14520"/>
<dbReference type="KEGG" id="bwh:A9C19_14520"/>
<dbReference type="InterPro" id="IPR027417">
    <property type="entry name" value="P-loop_NTPase"/>
</dbReference>
<sequence length="533" mass="61936">MTTKMTKQQKLKMIMDDFTLFAKNFVYIIDNNNEKVKLELNTAQLELNNLMNKNRFVIVSKARQGGISTYTLAKALWRALKNENENIIIVSYKLDSSKALFEKLKTMQEWLPRDKYPDLFPKVRRENRDEIFFNNGSRISCIVAGNKSIGRGSTYSYIHLSEFAFYSKQDMQLLSAEQSLMKGDISQLTIETTSNGIGNKYYELFMSAWKGNSKYKAMFIPFYHDLYKKQFKNDHDEAEKWYKEDNKGKRLSVAELEPEEKMLHKSGANLRFLMWRRYKLLDMDLQDFQQEYPSNPMESFISTGLSVFDQSKVLERINYLLPPMEKATVQPELDVILHKYVNRGLYIYHLPKRGMKYYGGVDTSAGGGGDDSTISLFDSDGQQVLSFYNNKVPVYLFAEIVNEIGRLYNYAFLCVERNSYGSPLLERLRRDYNYMNLYKQKMFDQKGKKKMQLGFMTTVASKSVLISDFKEQFERGLINIECKETLQQMQIFQESDGKMGNKKGEKNHDDLVISSALAVQGIKVGKWYVDIAG</sequence>
<keyword evidence="2" id="KW-1185">Reference proteome</keyword>
<dbReference type="Pfam" id="PF03237">
    <property type="entry name" value="Terminase_6N"/>
    <property type="match status" value="1"/>
</dbReference>
<dbReference type="Proteomes" id="UP000181936">
    <property type="component" value="Chromosome"/>
</dbReference>
<name>A0A1L3MU84_9BACI</name>
<accession>A0A1L3MU84</accession>
<dbReference type="EMBL" id="CP016020">
    <property type="protein sequence ID" value="APH05850.1"/>
    <property type="molecule type" value="Genomic_DNA"/>
</dbReference>
<gene>
    <name evidence="1" type="ORF">A9C19_14520</name>
</gene>
<dbReference type="AlphaFoldDB" id="A0A1L3MU84"/>
<proteinExistence type="predicted"/>
<reference evidence="1 2" key="1">
    <citation type="journal article" date="2016" name="Sci. Rep.">
        <title>Complete genome sequence and transcriptomic analysis of a novel marine strain Bacillus weihaiensis reveals the mechanism of brown algae degradation.</title>
        <authorList>
            <person name="Zhu Y."/>
            <person name="Chen P."/>
            <person name="Bao Y."/>
            <person name="Men Y."/>
            <person name="Zeng Y."/>
            <person name="Yang J."/>
            <person name="Sun J."/>
            <person name="Sun Y."/>
        </authorList>
    </citation>
    <scope>NUCLEOTIDE SEQUENCE [LARGE SCALE GENOMIC DNA]</scope>
    <source>
        <strain evidence="1 2">Alg07</strain>
    </source>
</reference>